<evidence type="ECO:0000313" key="3">
    <source>
        <dbReference type="Proteomes" id="UP000565715"/>
    </source>
</evidence>
<dbReference type="Gene3D" id="1.10.30.50">
    <property type="match status" value="1"/>
</dbReference>
<name>A0A846XLP2_9NOCA</name>
<dbReference type="AlphaFoldDB" id="A0A846XLP2"/>
<reference evidence="2 3" key="1">
    <citation type="submission" date="2020-04" db="EMBL/GenBank/DDBJ databases">
        <title>MicrobeNet Type strains.</title>
        <authorList>
            <person name="Nicholson A.C."/>
        </authorList>
    </citation>
    <scope>NUCLEOTIDE SEQUENCE [LARGE SCALE GENOMIC DNA]</scope>
    <source>
        <strain evidence="2 3">DSM 45078</strain>
    </source>
</reference>
<keyword evidence="2" id="KW-0540">Nuclease</keyword>
<protein>
    <submittedName>
        <fullName evidence="2">HNH endonuclease</fullName>
    </submittedName>
</protein>
<dbReference type="Proteomes" id="UP000565715">
    <property type="component" value="Unassembled WGS sequence"/>
</dbReference>
<dbReference type="GO" id="GO:0004519">
    <property type="term" value="F:endonuclease activity"/>
    <property type="evidence" value="ECO:0007669"/>
    <property type="project" value="UniProtKB-KW"/>
</dbReference>
<keyword evidence="3" id="KW-1185">Reference proteome</keyword>
<proteinExistence type="predicted"/>
<accession>A0A846XLP2</accession>
<organism evidence="2 3">
    <name type="scientific">Nocardia speluncae</name>
    <dbReference type="NCBI Taxonomy" id="419477"/>
    <lineage>
        <taxon>Bacteria</taxon>
        <taxon>Bacillati</taxon>
        <taxon>Actinomycetota</taxon>
        <taxon>Actinomycetes</taxon>
        <taxon>Mycobacteriales</taxon>
        <taxon>Nocardiaceae</taxon>
        <taxon>Nocardia</taxon>
    </lineage>
</organism>
<dbReference type="InterPro" id="IPR003615">
    <property type="entry name" value="HNH_nuc"/>
</dbReference>
<dbReference type="CDD" id="cd00085">
    <property type="entry name" value="HNHc"/>
    <property type="match status" value="1"/>
</dbReference>
<evidence type="ECO:0000259" key="1">
    <source>
        <dbReference type="SMART" id="SM00507"/>
    </source>
</evidence>
<evidence type="ECO:0000313" key="2">
    <source>
        <dbReference type="EMBL" id="NKY37218.1"/>
    </source>
</evidence>
<feature type="domain" description="HNH nuclease" evidence="1">
    <location>
        <begin position="47"/>
        <end position="101"/>
    </location>
</feature>
<comment type="caution">
    <text evidence="2">The sequence shown here is derived from an EMBL/GenBank/DDBJ whole genome shotgun (WGS) entry which is preliminary data.</text>
</comment>
<keyword evidence="2" id="KW-0255">Endonuclease</keyword>
<gene>
    <name evidence="2" type="ORF">HGA13_29715</name>
</gene>
<dbReference type="EMBL" id="JAAXOO010000008">
    <property type="protein sequence ID" value="NKY37218.1"/>
    <property type="molecule type" value="Genomic_DNA"/>
</dbReference>
<sequence>MIPIERLPATERLVRLCDNRTEQIQELGATSKAARDTWRLAVTAKGEIRTLLEKMAPGVLRCMYCLDSFGTDIDHFEPLSLTPLRTFCWHNHLLACSRCNSNFKREDFPCDGETGECLLIDPSADDPADHLELLVAVGQYEGKTRKGIESIRVFGLNRQDLIQGRFDAYVKSCDILTSWHRKTRKGDVAGASQSAGALRREPFGDVLRALERLARLPYASMALDEEVAESLAAWIRNGEQPRTAHR</sequence>
<dbReference type="SMART" id="SM00507">
    <property type="entry name" value="HNHc"/>
    <property type="match status" value="1"/>
</dbReference>
<dbReference type="RefSeq" id="WP_068040930.1">
    <property type="nucleotide sequence ID" value="NZ_JAAXOO010000008.1"/>
</dbReference>
<keyword evidence="2" id="KW-0378">Hydrolase</keyword>